<keyword evidence="2" id="KW-0489">Methyltransferase</keyword>
<feature type="domain" description="THUMP-like" evidence="1">
    <location>
        <begin position="322"/>
        <end position="394"/>
    </location>
</feature>
<keyword evidence="3" id="KW-1185">Reference proteome</keyword>
<dbReference type="OrthoDB" id="9810570at2"/>
<proteinExistence type="predicted"/>
<accession>A0A4T2C5Q1</accession>
<evidence type="ECO:0000259" key="1">
    <source>
        <dbReference type="Pfam" id="PF18096"/>
    </source>
</evidence>
<dbReference type="CDD" id="cd02440">
    <property type="entry name" value="AdoMet_MTases"/>
    <property type="match status" value="1"/>
</dbReference>
<gene>
    <name evidence="2" type="ORF">D4765_04955</name>
</gene>
<dbReference type="GO" id="GO:0032259">
    <property type="term" value="P:methylation"/>
    <property type="evidence" value="ECO:0007669"/>
    <property type="project" value="UniProtKB-KW"/>
</dbReference>
<dbReference type="Gene3D" id="3.40.50.150">
    <property type="entry name" value="Vaccinia Virus protein VP39"/>
    <property type="match status" value="1"/>
</dbReference>
<dbReference type="InterPro" id="IPR041497">
    <property type="entry name" value="Thump-like"/>
</dbReference>
<dbReference type="Pfam" id="PF18096">
    <property type="entry name" value="Thump_like"/>
    <property type="match status" value="1"/>
</dbReference>
<dbReference type="GO" id="GO:0008168">
    <property type="term" value="F:methyltransferase activity"/>
    <property type="evidence" value="ECO:0007669"/>
    <property type="project" value="UniProtKB-KW"/>
</dbReference>
<sequence>MLRTELETLMTAEGLRLLDSLPPYTTGTNIVRSVADLRKTGHSAALVGAVMTQARLRAKAGAKFGEFAGRMLFTDAGLEQATRLNVAALHAGRFRAAGLHRVADLGCGIGADALALAALDIDVTAVERDEVTAAIAAYNLAPFPSASVEQGDAEAFDVSRVDAVYLDPARRTAGHNNTSRLTDPNDFSPSLDFAFALAERMPVGVKLGPGLDRALLPAEAEAQWVSVDGSVVETGLWFGALARPGIRRSALVITANSHDELTAGADSDDVEPGPLGEYLYEPDGSVIRARLIGDLARSLDARMVSSQIAYLTADEHRATAFATAFRVREVLPYTTAALKRELRARKIGALEIKKRGVDVDPALLRPKLALSGPESATLFITRIDGKHVAILADRV</sequence>
<evidence type="ECO:0000313" key="3">
    <source>
        <dbReference type="Proteomes" id="UP000306192"/>
    </source>
</evidence>
<dbReference type="Proteomes" id="UP000306192">
    <property type="component" value="Unassembled WGS sequence"/>
</dbReference>
<keyword evidence="2" id="KW-0808">Transferase</keyword>
<name>A0A4T2C5Q1_9MICO</name>
<dbReference type="AlphaFoldDB" id="A0A4T2C5Q1"/>
<organism evidence="2 3">
    <name type="scientific">Subtercola vilae</name>
    <dbReference type="NCBI Taxonomy" id="2056433"/>
    <lineage>
        <taxon>Bacteria</taxon>
        <taxon>Bacillati</taxon>
        <taxon>Actinomycetota</taxon>
        <taxon>Actinomycetes</taxon>
        <taxon>Micrococcales</taxon>
        <taxon>Microbacteriaceae</taxon>
        <taxon>Subtercola</taxon>
    </lineage>
</organism>
<dbReference type="RefSeq" id="WP_136641143.1">
    <property type="nucleotide sequence ID" value="NZ_QYRT01000006.1"/>
</dbReference>
<comment type="caution">
    <text evidence="2">The sequence shown here is derived from an EMBL/GenBank/DDBJ whole genome shotgun (WGS) entry which is preliminary data.</text>
</comment>
<dbReference type="EMBL" id="QYRT01000006">
    <property type="protein sequence ID" value="TIH39420.1"/>
    <property type="molecule type" value="Genomic_DNA"/>
</dbReference>
<dbReference type="SUPFAM" id="SSF53335">
    <property type="entry name" value="S-adenosyl-L-methionine-dependent methyltransferases"/>
    <property type="match status" value="1"/>
</dbReference>
<protein>
    <submittedName>
        <fullName evidence="2">Class I SAM-dependent methyltransferase</fullName>
    </submittedName>
</protein>
<reference evidence="2 3" key="1">
    <citation type="journal article" date="2019" name="Microorganisms">
        <title>Systematic Affiliation and Genome Analysis of Subtercola vilae DB165(T) with Particular Emphasis on Cold Adaptation of an Isolate from a High-Altitude Cold Volcano Lake.</title>
        <authorList>
            <person name="Villalobos A.S."/>
            <person name="Wiese J."/>
            <person name="Imhoff J.F."/>
            <person name="Dorador C."/>
            <person name="Keller A."/>
            <person name="Hentschel U."/>
        </authorList>
    </citation>
    <scope>NUCLEOTIDE SEQUENCE [LARGE SCALE GENOMIC DNA]</scope>
    <source>
        <strain evidence="2 3">DB165</strain>
    </source>
</reference>
<evidence type="ECO:0000313" key="2">
    <source>
        <dbReference type="EMBL" id="TIH39420.1"/>
    </source>
</evidence>
<dbReference type="InterPro" id="IPR029063">
    <property type="entry name" value="SAM-dependent_MTases_sf"/>
</dbReference>